<dbReference type="AlphaFoldDB" id="A0A8J5XGR7"/>
<protein>
    <recommendedName>
        <fullName evidence="3">WW domain-containing protein</fullName>
    </recommendedName>
</protein>
<proteinExistence type="predicted"/>
<dbReference type="InterPro" id="IPR036770">
    <property type="entry name" value="Ankyrin_rpt-contain_sf"/>
</dbReference>
<dbReference type="Pfam" id="PF12796">
    <property type="entry name" value="Ank_2"/>
    <property type="match status" value="1"/>
</dbReference>
<dbReference type="SUPFAM" id="SSF51045">
    <property type="entry name" value="WW domain"/>
    <property type="match status" value="1"/>
</dbReference>
<dbReference type="PROSITE" id="PS50297">
    <property type="entry name" value="ANK_REP_REGION"/>
    <property type="match status" value="1"/>
</dbReference>
<dbReference type="SMART" id="SM00456">
    <property type="entry name" value="WW"/>
    <property type="match status" value="1"/>
</dbReference>
<dbReference type="EMBL" id="JAGTXO010000032">
    <property type="protein sequence ID" value="KAG8460519.1"/>
    <property type="molecule type" value="Genomic_DNA"/>
</dbReference>
<reference evidence="4" key="1">
    <citation type="submission" date="2021-05" db="EMBL/GenBank/DDBJ databases">
        <title>The genome of the haptophyte Pavlova lutheri (Diacronema luteri, Pavlovales) - a model for lipid biosynthesis in eukaryotic algae.</title>
        <authorList>
            <person name="Hulatt C.J."/>
            <person name="Posewitz M.C."/>
        </authorList>
    </citation>
    <scope>NUCLEOTIDE SEQUENCE</scope>
    <source>
        <strain evidence="4">NIVA-4/92</strain>
    </source>
</reference>
<dbReference type="Gene3D" id="2.20.70.10">
    <property type="match status" value="1"/>
</dbReference>
<name>A0A8J5XGR7_DIALT</name>
<feature type="domain" description="WW" evidence="3">
    <location>
        <begin position="542"/>
        <end position="576"/>
    </location>
</feature>
<dbReference type="InterPro" id="IPR036020">
    <property type="entry name" value="WW_dom_sf"/>
</dbReference>
<dbReference type="Gene3D" id="1.25.40.20">
    <property type="entry name" value="Ankyrin repeat-containing domain"/>
    <property type="match status" value="2"/>
</dbReference>
<evidence type="ECO:0000259" key="3">
    <source>
        <dbReference type="PROSITE" id="PS50020"/>
    </source>
</evidence>
<evidence type="ECO:0000256" key="1">
    <source>
        <dbReference type="PROSITE-ProRule" id="PRU00023"/>
    </source>
</evidence>
<dbReference type="OrthoDB" id="539213at2759"/>
<keyword evidence="1" id="KW-0040">ANK repeat</keyword>
<dbReference type="InterPro" id="IPR001202">
    <property type="entry name" value="WW_dom"/>
</dbReference>
<dbReference type="PROSITE" id="PS50088">
    <property type="entry name" value="ANK_REPEAT"/>
    <property type="match status" value="1"/>
</dbReference>
<keyword evidence="5" id="KW-1185">Reference proteome</keyword>
<evidence type="ECO:0000313" key="4">
    <source>
        <dbReference type="EMBL" id="KAG8460519.1"/>
    </source>
</evidence>
<dbReference type="PANTHER" id="PTHR46224:SF6">
    <property type="entry name" value="ANKYRIN REPEAT FAMILY PROTEIN"/>
    <property type="match status" value="1"/>
</dbReference>
<dbReference type="InterPro" id="IPR051616">
    <property type="entry name" value="Cul2-RING_E3_ligase_SR"/>
</dbReference>
<evidence type="ECO:0000313" key="5">
    <source>
        <dbReference type="Proteomes" id="UP000751190"/>
    </source>
</evidence>
<comment type="caution">
    <text evidence="4">The sequence shown here is derived from an EMBL/GenBank/DDBJ whole genome shotgun (WGS) entry which is preliminary data.</text>
</comment>
<sequence length="582" mass="61155">MRLTWGSGVERNEYRFDGEPACEVAAKAVLWVDLIGPALWDKGAVSNKAKWLITGQAVEPSNATSVLASLPAPEWVESEAPVLVNEPPSGLGLIPPCYALAIKPHQPAMLELTLTVSVGKEVEQAATRVRAVPAGALAESAQEKLERLLRAFDVDGLRALLAPLVQLAPDDEPGAAGTTRAGDGDGDTPGEAGNATALVWTSLVTGENLLHTVLTRVGVESAARAEVFTLLLRAGASAPSPSAVDVLRADAPPSPLHEVVARREHALAARMLELPGVYPAHCLCLWRGRRCTTPLHVACENGDGTMADLLLSHGAKADWAGATGRAGSATPLALAIEAGAVELARTLIVEKLADVRLRTLDPSFSALALACRGPNAIPMIRMLLEVNSVATIGALCHSARAERPLQETLTTASALGLAPVVSELVRLGADVPGHQHPDGRSLLYDAVERGHAATVARLLAARADPSSSGASPLLSPLTAAACLDDASLSRKVLFMLRQAGADAGEPDRAGRTALEYARKLEGPFRPGSDLVIADLLAELPEPELPKQWAMAVDPTLGQTYYFHTITKEVSWQPPRPALAQVE</sequence>
<dbReference type="CDD" id="cd00201">
    <property type="entry name" value="WW"/>
    <property type="match status" value="1"/>
</dbReference>
<gene>
    <name evidence="4" type="ORF">KFE25_013169</name>
</gene>
<feature type="repeat" description="ANK" evidence="1">
    <location>
        <begin position="290"/>
        <end position="322"/>
    </location>
</feature>
<organism evidence="4 5">
    <name type="scientific">Diacronema lutheri</name>
    <name type="common">Unicellular marine alga</name>
    <name type="synonym">Monochrysis lutheri</name>
    <dbReference type="NCBI Taxonomy" id="2081491"/>
    <lineage>
        <taxon>Eukaryota</taxon>
        <taxon>Haptista</taxon>
        <taxon>Haptophyta</taxon>
        <taxon>Pavlovophyceae</taxon>
        <taxon>Pavlovales</taxon>
        <taxon>Pavlovaceae</taxon>
        <taxon>Diacronema</taxon>
    </lineage>
</organism>
<dbReference type="PANTHER" id="PTHR46224">
    <property type="entry name" value="ANKYRIN REPEAT FAMILY PROTEIN"/>
    <property type="match status" value="1"/>
</dbReference>
<evidence type="ECO:0000256" key="2">
    <source>
        <dbReference type="SAM" id="MobiDB-lite"/>
    </source>
</evidence>
<feature type="region of interest" description="Disordered" evidence="2">
    <location>
        <begin position="169"/>
        <end position="193"/>
    </location>
</feature>
<dbReference type="PROSITE" id="PS50020">
    <property type="entry name" value="WW_DOMAIN_2"/>
    <property type="match status" value="1"/>
</dbReference>
<dbReference type="InterPro" id="IPR002110">
    <property type="entry name" value="Ankyrin_rpt"/>
</dbReference>
<dbReference type="Proteomes" id="UP000751190">
    <property type="component" value="Unassembled WGS sequence"/>
</dbReference>
<accession>A0A8J5XGR7</accession>
<dbReference type="Pfam" id="PF00397">
    <property type="entry name" value="WW"/>
    <property type="match status" value="1"/>
</dbReference>
<dbReference type="SMART" id="SM00248">
    <property type="entry name" value="ANK"/>
    <property type="match status" value="5"/>
</dbReference>
<dbReference type="SUPFAM" id="SSF48403">
    <property type="entry name" value="Ankyrin repeat"/>
    <property type="match status" value="1"/>
</dbReference>